<accession>A0AC35GXK7</accession>
<name>A0AC35GXK7_9BILA</name>
<sequence>MCHISRIIIFFTIFSLATAVYYRNFPYSSRVIRTRAQQLQSDLDSAQKSSSTTANLSPPPAHLFVLRPDYTLRNINKVADVVRNFLQKRLQQPFEKRSSISALFDY</sequence>
<evidence type="ECO:0000313" key="1">
    <source>
        <dbReference type="Proteomes" id="UP000887580"/>
    </source>
</evidence>
<evidence type="ECO:0000313" key="2">
    <source>
        <dbReference type="WBParaSite" id="PS1159_v2.g9854.t1"/>
    </source>
</evidence>
<dbReference type="WBParaSite" id="PS1159_v2.g9854.t1">
    <property type="protein sequence ID" value="PS1159_v2.g9854.t1"/>
    <property type="gene ID" value="PS1159_v2.g9854"/>
</dbReference>
<reference evidence="2" key="1">
    <citation type="submission" date="2022-11" db="UniProtKB">
        <authorList>
            <consortium name="WormBaseParasite"/>
        </authorList>
    </citation>
    <scope>IDENTIFICATION</scope>
</reference>
<dbReference type="Proteomes" id="UP000887580">
    <property type="component" value="Unplaced"/>
</dbReference>
<proteinExistence type="predicted"/>
<protein>
    <submittedName>
        <fullName evidence="2">Uncharacterized protein</fullName>
    </submittedName>
</protein>
<organism evidence="1 2">
    <name type="scientific">Panagrolaimus sp. PS1159</name>
    <dbReference type="NCBI Taxonomy" id="55785"/>
    <lineage>
        <taxon>Eukaryota</taxon>
        <taxon>Metazoa</taxon>
        <taxon>Ecdysozoa</taxon>
        <taxon>Nematoda</taxon>
        <taxon>Chromadorea</taxon>
        <taxon>Rhabditida</taxon>
        <taxon>Tylenchina</taxon>
        <taxon>Panagrolaimomorpha</taxon>
        <taxon>Panagrolaimoidea</taxon>
        <taxon>Panagrolaimidae</taxon>
        <taxon>Panagrolaimus</taxon>
    </lineage>
</organism>